<comment type="subcellular location">
    <subcellularLocation>
        <location evidence="2">Plastid</location>
        <location evidence="2">Chloroplast</location>
    </subcellularLocation>
</comment>
<dbReference type="Gene3D" id="3.90.1110.10">
    <property type="entry name" value="RNA polymerase Rpb2, domain 2"/>
    <property type="match status" value="1"/>
</dbReference>
<dbReference type="GO" id="GO:0003677">
    <property type="term" value="F:DNA binding"/>
    <property type="evidence" value="ECO:0007669"/>
    <property type="project" value="InterPro"/>
</dbReference>
<feature type="region of interest" description="Disordered" evidence="15">
    <location>
        <begin position="434"/>
        <end position="460"/>
    </location>
</feature>
<evidence type="ECO:0000256" key="13">
    <source>
        <dbReference type="ARBA" id="ARBA00048552"/>
    </source>
</evidence>
<evidence type="ECO:0000313" key="19">
    <source>
        <dbReference type="Proteomes" id="UP000236333"/>
    </source>
</evidence>
<dbReference type="GO" id="GO:0009507">
    <property type="term" value="C:chloroplast"/>
    <property type="evidence" value="ECO:0007669"/>
    <property type="project" value="UniProtKB-SubCell"/>
</dbReference>
<evidence type="ECO:0000256" key="4">
    <source>
        <dbReference type="ARBA" id="ARBA00012418"/>
    </source>
</evidence>
<dbReference type="Gene3D" id="1.20.58.670">
    <property type="entry name" value="Dsl1p vesicle tethering complex, Tip20p subunit, domain D"/>
    <property type="match status" value="1"/>
</dbReference>
<feature type="compositionally biased region" description="Gly residues" evidence="15">
    <location>
        <begin position="1014"/>
        <end position="1030"/>
    </location>
</feature>
<feature type="compositionally biased region" description="Low complexity" evidence="15">
    <location>
        <begin position="148"/>
        <end position="166"/>
    </location>
</feature>
<dbReference type="Proteomes" id="UP000236333">
    <property type="component" value="Unassembled WGS sequence"/>
</dbReference>
<comment type="similarity">
    <text evidence="3 14">Belongs to the RNA polymerase beta chain family.</text>
</comment>
<dbReference type="GO" id="GO:0000428">
    <property type="term" value="C:DNA-directed RNA polymerase complex"/>
    <property type="evidence" value="ECO:0007669"/>
    <property type="project" value="UniProtKB-KW"/>
</dbReference>
<keyword evidence="10" id="KW-0804">Transcription</keyword>
<comment type="subunit">
    <text evidence="11">In plastids the minimal PEP RNA polymerase catalytic core is composed of four subunits: alpha, beta, beta', and beta''. When a (nuclear-encoded) sigma factor is associated with the core the holoenzyme is formed, which can initiate transcription.</text>
</comment>
<proteinExistence type="inferred from homology"/>
<keyword evidence="19" id="KW-1185">Reference proteome</keyword>
<evidence type="ECO:0000256" key="9">
    <source>
        <dbReference type="ARBA" id="ARBA00022695"/>
    </source>
</evidence>
<evidence type="ECO:0000256" key="14">
    <source>
        <dbReference type="RuleBase" id="RU000434"/>
    </source>
</evidence>
<comment type="caution">
    <text evidence="18">The sequence shown here is derived from an EMBL/GenBank/DDBJ whole genome shotgun (WGS) entry which is preliminary data.</text>
</comment>
<evidence type="ECO:0000256" key="1">
    <source>
        <dbReference type="ARBA" id="ARBA00004026"/>
    </source>
</evidence>
<dbReference type="EC" id="2.7.7.6" evidence="4"/>
<dbReference type="AlphaFoldDB" id="A0A2J7ZS61"/>
<evidence type="ECO:0000256" key="15">
    <source>
        <dbReference type="SAM" id="MobiDB-lite"/>
    </source>
</evidence>
<dbReference type="GO" id="GO:0070939">
    <property type="term" value="C:Dsl1/NZR complex"/>
    <property type="evidence" value="ECO:0007669"/>
    <property type="project" value="InterPro"/>
</dbReference>
<evidence type="ECO:0000256" key="3">
    <source>
        <dbReference type="ARBA" id="ARBA00006835"/>
    </source>
</evidence>
<dbReference type="InterPro" id="IPR007528">
    <property type="entry name" value="RINT1_Tip20"/>
</dbReference>
<dbReference type="Pfam" id="PF04565">
    <property type="entry name" value="RNA_pol_Rpb2_3"/>
    <property type="match status" value="1"/>
</dbReference>
<name>A0A2J7ZS61_9CHLO</name>
<feature type="domain" description="RNA polymerase Rpb2" evidence="16">
    <location>
        <begin position="588"/>
        <end position="634"/>
    </location>
</feature>
<dbReference type="InterPro" id="IPR015712">
    <property type="entry name" value="DNA-dir_RNA_pol_su2"/>
</dbReference>
<evidence type="ECO:0000259" key="16">
    <source>
        <dbReference type="Pfam" id="PF04561"/>
    </source>
</evidence>
<keyword evidence="6" id="KW-0150">Chloroplast</keyword>
<dbReference type="EMBL" id="PGGS01000547">
    <property type="protein sequence ID" value="PNH03106.1"/>
    <property type="molecule type" value="Genomic_DNA"/>
</dbReference>
<dbReference type="GO" id="GO:0006890">
    <property type="term" value="P:retrograde vesicle-mediated transport, Golgi to endoplasmic reticulum"/>
    <property type="evidence" value="ECO:0007669"/>
    <property type="project" value="InterPro"/>
</dbReference>
<dbReference type="InterPro" id="IPR007642">
    <property type="entry name" value="RNA_pol_Rpb2_2"/>
</dbReference>
<comment type="function">
    <text evidence="1">DNA-dependent RNA polymerase catalyzes the transcription of DNA into RNA using the four ribonucleoside triphosphates as substrates.</text>
</comment>
<keyword evidence="5 18" id="KW-0240">DNA-directed RNA polymerase</keyword>
<feature type="region of interest" description="Disordered" evidence="15">
    <location>
        <begin position="1168"/>
        <end position="1201"/>
    </location>
</feature>
<sequence>MPSLKAGDLDDSITGRQLASEAPPHAPLHHSDNNDRFVALHHPSHAIATDPHPGEYHPPGPQQRTQRWSSASLDENFETRSSGSFASWVRPSGHGLLPPSPPRRGSAGSHATHNSGQNSGGGSRSGGGASLAGMLETVASGDDEAEPGRPAAGLPAAGPLGGYYDSEGGGGGSQGTGTSPPVAAAEGSGGQPARSRLYRVAGAGEEQQQQHAVSAAAAAYAEHGTAAAAAYGGEYGAEAGAEEGEGYGYGYGDGDAGAGAEAQARAAAEAEQPGDAEALLTVMSGQRAQYRSWVAQCSVAALAALEPMYGGADAPYGNGDVLPYGDGGAAAVPPYGDRVPDLVDALDAAGQARHHLLLLKAAAEAVRDAARAGAAFEALSLPEHEEYDDPADVADGEAAEAEYVSAAYGVTTAVAAAAAQVKYAASQAAATAAAFPGEPTPTPQQQQQPSGGGGGGGGPRLEAPLRQRLVVVGAALTSRLRREAADLMARLDWPPPLAEATSGGAAAAAASYPGADAPPAFGGFEARPVLARRLVGVLTALVHYQMAVGQRAAFFRLLSPPRRRRHSADSAAQSDVSEYDVVMNMLEHELFPHIGTDLYIKAVYLGFMVRKLLRCSLGEWSLDDRDSYVNKRIDTPGILIANLFRQYYAKAVKDMRNLILKDVVNWPWRATNKLINVITKNNVYKLIKPTIIESGLKYGLATGNWGVKSSRQRQGVAQVLNRMTYLSTLSHLRRINTPIEKTGKLVQPRKLHPTQWGVICPSETPEGASVGLVKNLAMTTTITIASNALHVRQLLLDLGARRFEAGCDISSFMSKTFIFINGSIMGVHDDPPTLYHALKRAKRSGRTGLPAAHGAGPAEAEGGGGGGGRPQTPASSAAALANGPHGKLGASGGGGGGFWGGMLGGGGMPGSPARRALRDGVVAGGGGGAGDGSVVFAAAASAAAGAGGSVVAAPLAPVFGEYARALSRLHRDGCLSLAREVALGFGRCSVAYRHAIEANPTFPFAPEDDSEPEAGGGAGGEDAGGGGGAGAAASITPSFAPALRFLQATLARLSRRCDKATFADVWRGAALSINRFMFNFIATESRFTRAGARQFAADVAGLAQLFAPYGRRAAGAAAAAAAGGGGGGGGGGQQHFRELQAAARLLLLADEEAADVMRRASAAAVAAASGEVLSPHRPPGPRPTRGAATGPPGASASFGVGAGRADPLRRGLWADPVLSAGGLACLSPLQIMNVVEHRC</sequence>
<evidence type="ECO:0000313" key="18">
    <source>
        <dbReference type="EMBL" id="PNH03106.1"/>
    </source>
</evidence>
<dbReference type="Pfam" id="PF04561">
    <property type="entry name" value="RNA_pol_Rpb2_2"/>
    <property type="match status" value="1"/>
</dbReference>
<evidence type="ECO:0000256" key="2">
    <source>
        <dbReference type="ARBA" id="ARBA00004229"/>
    </source>
</evidence>
<evidence type="ECO:0000256" key="12">
    <source>
        <dbReference type="ARBA" id="ARBA00032782"/>
    </source>
</evidence>
<feature type="compositionally biased region" description="Low complexity" evidence="15">
    <location>
        <begin position="1183"/>
        <end position="1197"/>
    </location>
</feature>
<dbReference type="InterPro" id="IPR007645">
    <property type="entry name" value="RNA_pol_Rpb2_3"/>
</dbReference>
<evidence type="ECO:0000256" key="11">
    <source>
        <dbReference type="ARBA" id="ARBA00026088"/>
    </source>
</evidence>
<evidence type="ECO:0000256" key="5">
    <source>
        <dbReference type="ARBA" id="ARBA00022478"/>
    </source>
</evidence>
<feature type="compositionally biased region" description="Low complexity" evidence="15">
    <location>
        <begin position="91"/>
        <end position="110"/>
    </location>
</feature>
<dbReference type="GO" id="GO:0032549">
    <property type="term" value="F:ribonucleoside binding"/>
    <property type="evidence" value="ECO:0007669"/>
    <property type="project" value="InterPro"/>
</dbReference>
<evidence type="ECO:0000256" key="10">
    <source>
        <dbReference type="ARBA" id="ARBA00023163"/>
    </source>
</evidence>
<feature type="compositionally biased region" description="Gly residues" evidence="15">
    <location>
        <begin position="450"/>
        <end position="459"/>
    </location>
</feature>
<feature type="compositionally biased region" description="Low complexity" evidence="15">
    <location>
        <begin position="848"/>
        <end position="860"/>
    </location>
</feature>
<feature type="region of interest" description="Disordered" evidence="15">
    <location>
        <begin position="1"/>
        <end position="193"/>
    </location>
</feature>
<dbReference type="InterPro" id="IPR037034">
    <property type="entry name" value="RNA_pol_Rpb2_2_sf"/>
</dbReference>
<dbReference type="GO" id="GO:0006351">
    <property type="term" value="P:DNA-templated transcription"/>
    <property type="evidence" value="ECO:0007669"/>
    <property type="project" value="InterPro"/>
</dbReference>
<accession>A0A2J7ZS61</accession>
<dbReference type="Pfam" id="PF04437">
    <property type="entry name" value="RINT1_TIP1"/>
    <property type="match status" value="1"/>
</dbReference>
<evidence type="ECO:0000259" key="17">
    <source>
        <dbReference type="Pfam" id="PF04565"/>
    </source>
</evidence>
<evidence type="ECO:0000256" key="7">
    <source>
        <dbReference type="ARBA" id="ARBA00022640"/>
    </source>
</evidence>
<dbReference type="GO" id="GO:0006888">
    <property type="term" value="P:endoplasmic reticulum to Golgi vesicle-mediated transport"/>
    <property type="evidence" value="ECO:0007669"/>
    <property type="project" value="InterPro"/>
</dbReference>
<dbReference type="Gene3D" id="3.90.1100.10">
    <property type="match status" value="1"/>
</dbReference>
<feature type="domain" description="RNA polymerase Rpb2" evidence="17">
    <location>
        <begin position="718"/>
        <end position="782"/>
    </location>
</feature>
<feature type="region of interest" description="Disordered" evidence="15">
    <location>
        <begin position="1001"/>
        <end position="1032"/>
    </location>
</feature>
<feature type="compositionally biased region" description="Gly residues" evidence="15">
    <location>
        <begin position="118"/>
        <end position="130"/>
    </location>
</feature>
<feature type="compositionally biased region" description="Polar residues" evidence="15">
    <location>
        <begin position="62"/>
        <end position="85"/>
    </location>
</feature>
<comment type="catalytic activity">
    <reaction evidence="13">
        <text>RNA(n) + a ribonucleoside 5'-triphosphate = RNA(n+1) + diphosphate</text>
        <dbReference type="Rhea" id="RHEA:21248"/>
        <dbReference type="Rhea" id="RHEA-COMP:14527"/>
        <dbReference type="Rhea" id="RHEA-COMP:17342"/>
        <dbReference type="ChEBI" id="CHEBI:33019"/>
        <dbReference type="ChEBI" id="CHEBI:61557"/>
        <dbReference type="ChEBI" id="CHEBI:140395"/>
        <dbReference type="EC" id="2.7.7.6"/>
    </reaction>
</comment>
<keyword evidence="7" id="KW-0934">Plastid</keyword>
<dbReference type="OrthoDB" id="10248617at2759"/>
<evidence type="ECO:0000256" key="6">
    <source>
        <dbReference type="ARBA" id="ARBA00022528"/>
    </source>
</evidence>
<dbReference type="SUPFAM" id="SSF64484">
    <property type="entry name" value="beta and beta-prime subunits of DNA dependent RNA-polymerase"/>
    <property type="match status" value="1"/>
</dbReference>
<dbReference type="PANTHER" id="PTHR20856">
    <property type="entry name" value="DNA-DIRECTED RNA POLYMERASE I SUBUNIT 2"/>
    <property type="match status" value="1"/>
</dbReference>
<keyword evidence="8" id="KW-0808">Transferase</keyword>
<protein>
    <recommendedName>
        <fullName evidence="4">DNA-directed RNA polymerase</fullName>
        <ecNumber evidence="4">2.7.7.6</ecNumber>
    </recommendedName>
    <alternativeName>
        <fullName evidence="12">PEP</fullName>
    </alternativeName>
</protein>
<gene>
    <name evidence="18" type="ORF">TSOC_010862</name>
</gene>
<organism evidence="18 19">
    <name type="scientific">Tetrabaena socialis</name>
    <dbReference type="NCBI Taxonomy" id="47790"/>
    <lineage>
        <taxon>Eukaryota</taxon>
        <taxon>Viridiplantae</taxon>
        <taxon>Chlorophyta</taxon>
        <taxon>core chlorophytes</taxon>
        <taxon>Chlorophyceae</taxon>
        <taxon>CS clade</taxon>
        <taxon>Chlamydomonadales</taxon>
        <taxon>Tetrabaenaceae</taxon>
        <taxon>Tetrabaena</taxon>
    </lineage>
</organism>
<feature type="compositionally biased region" description="Low complexity" evidence="15">
    <location>
        <begin position="434"/>
        <end position="449"/>
    </location>
</feature>
<evidence type="ECO:0000256" key="8">
    <source>
        <dbReference type="ARBA" id="ARBA00022679"/>
    </source>
</evidence>
<keyword evidence="9" id="KW-0548">Nucleotidyltransferase</keyword>
<dbReference type="GO" id="GO:0003899">
    <property type="term" value="F:DNA-directed RNA polymerase activity"/>
    <property type="evidence" value="ECO:0007669"/>
    <property type="project" value="UniProtKB-EC"/>
</dbReference>
<feature type="region of interest" description="Disordered" evidence="15">
    <location>
        <begin position="845"/>
        <end position="886"/>
    </location>
</feature>
<reference evidence="18 19" key="1">
    <citation type="journal article" date="2017" name="Mol. Biol. Evol.">
        <title>The 4-celled Tetrabaena socialis nuclear genome reveals the essential components for genetic control of cell number at the origin of multicellularity in the volvocine lineage.</title>
        <authorList>
            <person name="Featherston J."/>
            <person name="Arakaki Y."/>
            <person name="Hanschen E.R."/>
            <person name="Ferris P.J."/>
            <person name="Michod R.E."/>
            <person name="Olson B.J.S.C."/>
            <person name="Nozaki H."/>
            <person name="Durand P.M."/>
        </authorList>
    </citation>
    <scope>NUCLEOTIDE SEQUENCE [LARGE SCALE GENOMIC DNA]</scope>
    <source>
        <strain evidence="18 19">NIES-571</strain>
    </source>
</reference>
<dbReference type="InterPro" id="IPR042044">
    <property type="entry name" value="EXOC6PINT-1/Sec15/Tip20_C_dom2"/>
</dbReference>